<proteinExistence type="predicted"/>
<organism evidence="1 2">
    <name type="scientific">Platysternon megacephalum</name>
    <name type="common">big-headed turtle</name>
    <dbReference type="NCBI Taxonomy" id="55544"/>
    <lineage>
        <taxon>Eukaryota</taxon>
        <taxon>Metazoa</taxon>
        <taxon>Chordata</taxon>
        <taxon>Craniata</taxon>
        <taxon>Vertebrata</taxon>
        <taxon>Euteleostomi</taxon>
        <taxon>Archelosauria</taxon>
        <taxon>Testudinata</taxon>
        <taxon>Testudines</taxon>
        <taxon>Cryptodira</taxon>
        <taxon>Durocryptodira</taxon>
        <taxon>Testudinoidea</taxon>
        <taxon>Platysternidae</taxon>
        <taxon>Platysternon</taxon>
    </lineage>
</organism>
<accession>A0A4D9E042</accession>
<reference evidence="1 2" key="2">
    <citation type="submission" date="2019-04" db="EMBL/GenBank/DDBJ databases">
        <title>The genome sequence of big-headed turtle.</title>
        <authorList>
            <person name="Gong S."/>
        </authorList>
    </citation>
    <scope>NUCLEOTIDE SEQUENCE [LARGE SCALE GENOMIC DNA]</scope>
    <source>
        <strain evidence="1">DO16091913</strain>
        <tissue evidence="1">Muscle</tissue>
    </source>
</reference>
<dbReference type="AlphaFoldDB" id="A0A4D9E042"/>
<dbReference type="EMBL" id="QXTE01000217">
    <property type="protein sequence ID" value="TFK01662.1"/>
    <property type="molecule type" value="Genomic_DNA"/>
</dbReference>
<keyword evidence="2" id="KW-1185">Reference proteome</keyword>
<evidence type="ECO:0000313" key="2">
    <source>
        <dbReference type="Proteomes" id="UP000297703"/>
    </source>
</evidence>
<reference evidence="1 2" key="1">
    <citation type="submission" date="2019-04" db="EMBL/GenBank/DDBJ databases">
        <title>Draft genome of the big-headed turtle Platysternon megacephalum.</title>
        <authorList>
            <person name="Gong S."/>
        </authorList>
    </citation>
    <scope>NUCLEOTIDE SEQUENCE [LARGE SCALE GENOMIC DNA]</scope>
    <source>
        <strain evidence="1">DO16091913</strain>
        <tissue evidence="1">Muscle</tissue>
    </source>
</reference>
<name>A0A4D9E042_9SAUR</name>
<sequence length="105" mass="11780">MFNLSPYGPVRTNPDPNPCSLGLEGWVKWMQGVYVGTYQETTEMCSVKAPFILSMLWSGRFRGRWESIEEGVQQWIHECIDPPARLHCCGKEVKGWSGSGTAATL</sequence>
<protein>
    <submittedName>
        <fullName evidence="1">Golgi-specific brefeldin A-resistance guanine nucleotide exchange factor 1</fullName>
    </submittedName>
</protein>
<comment type="caution">
    <text evidence="1">The sequence shown here is derived from an EMBL/GenBank/DDBJ whole genome shotgun (WGS) entry which is preliminary data.</text>
</comment>
<gene>
    <name evidence="1" type="ORF">DR999_PMT16072</name>
</gene>
<evidence type="ECO:0000313" key="1">
    <source>
        <dbReference type="EMBL" id="TFK01662.1"/>
    </source>
</evidence>
<dbReference type="Proteomes" id="UP000297703">
    <property type="component" value="Unassembled WGS sequence"/>
</dbReference>